<dbReference type="RefSeq" id="WP_199397153.1">
    <property type="nucleotide sequence ID" value="NZ_JAEMHK010000023.1"/>
</dbReference>
<evidence type="ECO:0008006" key="3">
    <source>
        <dbReference type="Google" id="ProtNLM"/>
    </source>
</evidence>
<accession>A0ABS0YXJ3</accession>
<dbReference type="EMBL" id="JAEMHK010000023">
    <property type="protein sequence ID" value="MBJ6802684.1"/>
    <property type="molecule type" value="Genomic_DNA"/>
</dbReference>
<keyword evidence="2" id="KW-1185">Reference proteome</keyword>
<protein>
    <recommendedName>
        <fullName evidence="3">von Hippel-Lindau disease tumour suppressor beta domain-containing protein</fullName>
    </recommendedName>
</protein>
<evidence type="ECO:0000313" key="1">
    <source>
        <dbReference type="EMBL" id="MBJ6802684.1"/>
    </source>
</evidence>
<proteinExistence type="predicted"/>
<reference evidence="1 2" key="1">
    <citation type="submission" date="2020-12" db="EMBL/GenBank/DDBJ databases">
        <title>Geomonas sp. Red259, isolated from paddy soil.</title>
        <authorList>
            <person name="Xu Z."/>
            <person name="Zhang Z."/>
            <person name="Masuda Y."/>
            <person name="Itoh H."/>
            <person name="Senoo K."/>
        </authorList>
    </citation>
    <scope>NUCLEOTIDE SEQUENCE [LARGE SCALE GENOMIC DNA]</scope>
    <source>
        <strain evidence="1 2">Red259</strain>
    </source>
</reference>
<sequence>MNTVTYYNTSTEVQIGDHVEFKVWLFFWKGWQKGRVYYVPGMSPKSDTLEYDGLSWVSIHDPKGSPVGVVVNPETGQLKETVRFIRRSDDELTGTPADYSFPDE</sequence>
<evidence type="ECO:0000313" key="2">
    <source>
        <dbReference type="Proteomes" id="UP000641025"/>
    </source>
</evidence>
<name>A0ABS0YXJ3_9BACT</name>
<gene>
    <name evidence="1" type="ORF">JFN90_21350</name>
</gene>
<dbReference type="Proteomes" id="UP000641025">
    <property type="component" value="Unassembled WGS sequence"/>
</dbReference>
<organism evidence="1 2">
    <name type="scientific">Geomonas propionica</name>
    <dbReference type="NCBI Taxonomy" id="2798582"/>
    <lineage>
        <taxon>Bacteria</taxon>
        <taxon>Pseudomonadati</taxon>
        <taxon>Thermodesulfobacteriota</taxon>
        <taxon>Desulfuromonadia</taxon>
        <taxon>Geobacterales</taxon>
        <taxon>Geobacteraceae</taxon>
        <taxon>Geomonas</taxon>
    </lineage>
</organism>
<comment type="caution">
    <text evidence="1">The sequence shown here is derived from an EMBL/GenBank/DDBJ whole genome shotgun (WGS) entry which is preliminary data.</text>
</comment>